<accession>A0ABN9S548</accession>
<comment type="caution">
    <text evidence="1">The sequence shown here is derived from an EMBL/GenBank/DDBJ whole genome shotgun (WGS) entry which is preliminary data.</text>
</comment>
<protein>
    <submittedName>
        <fullName evidence="1">Uncharacterized protein</fullName>
    </submittedName>
</protein>
<dbReference type="EMBL" id="CAUYUJ010009483">
    <property type="protein sequence ID" value="CAK0826928.1"/>
    <property type="molecule type" value="Genomic_DNA"/>
</dbReference>
<sequence length="118" mass="13229">EHDTPYAYGALGHAALSLQAADERVDLERNRGAQMGFTLAPRDFNDSYNPIVTGWLEGEGEQEGQQVNDTQHPINEQYYDSSISTFMDDITKITMLPIAARKEEVVEQLNLVSGRLEK</sequence>
<keyword evidence="2" id="KW-1185">Reference proteome</keyword>
<name>A0ABN9S548_9DINO</name>
<evidence type="ECO:0000313" key="2">
    <source>
        <dbReference type="Proteomes" id="UP001189429"/>
    </source>
</evidence>
<evidence type="ECO:0000313" key="1">
    <source>
        <dbReference type="EMBL" id="CAK0826928.1"/>
    </source>
</evidence>
<proteinExistence type="predicted"/>
<feature type="non-terminal residue" evidence="1">
    <location>
        <position position="118"/>
    </location>
</feature>
<dbReference type="Proteomes" id="UP001189429">
    <property type="component" value="Unassembled WGS sequence"/>
</dbReference>
<feature type="non-terminal residue" evidence="1">
    <location>
        <position position="1"/>
    </location>
</feature>
<gene>
    <name evidence="1" type="ORF">PCOR1329_LOCUS26588</name>
</gene>
<organism evidence="1 2">
    <name type="scientific">Prorocentrum cordatum</name>
    <dbReference type="NCBI Taxonomy" id="2364126"/>
    <lineage>
        <taxon>Eukaryota</taxon>
        <taxon>Sar</taxon>
        <taxon>Alveolata</taxon>
        <taxon>Dinophyceae</taxon>
        <taxon>Prorocentrales</taxon>
        <taxon>Prorocentraceae</taxon>
        <taxon>Prorocentrum</taxon>
    </lineage>
</organism>
<reference evidence="1" key="1">
    <citation type="submission" date="2023-10" db="EMBL/GenBank/DDBJ databases">
        <authorList>
            <person name="Chen Y."/>
            <person name="Shah S."/>
            <person name="Dougan E. K."/>
            <person name="Thang M."/>
            <person name="Chan C."/>
        </authorList>
    </citation>
    <scope>NUCLEOTIDE SEQUENCE [LARGE SCALE GENOMIC DNA]</scope>
</reference>